<evidence type="ECO:0000256" key="1">
    <source>
        <dbReference type="ARBA" id="ARBA00023157"/>
    </source>
</evidence>
<evidence type="ECO:0000313" key="6">
    <source>
        <dbReference type="EMBL" id="CAG5111970.1"/>
    </source>
</evidence>
<dbReference type="PROSITE" id="PS00134">
    <property type="entry name" value="TRYPSIN_HIS"/>
    <property type="match status" value="1"/>
</dbReference>
<dbReference type="Proteomes" id="UP001158576">
    <property type="component" value="Chromosome 2"/>
</dbReference>
<proteinExistence type="inferred from homology"/>
<sequence>MRNLKESWNLFVFLINFSSAQKVERIYNGKDSNGYVFLASIIEENNVISCGGSLISDDLVLTAAHCVITGKIAKNTGSADSSFFNLDIQQTPLWDVSRNRSYPVAFGLSSSKTLENALVRFVSDAYCHSDYAPLSDTFRNDICLLRLSTPILPEDVSSLIQVKHVCSSKEKCQKNLCLPRSAQEEPPSECVVAGFGYTEEYINSNPPQLQETVVKYYSHETCSKWHKDFNLFEGEHFCYGMKDGSSDNCEGDSGGPLICPSSKEGTLVQVGGIVSFGKRGICERSPEENKKSPGVYTNVAKYLSWIQSIEPEIDLSCASERNYYALSSSAFSISFQIIANQSFFILMLLLVFLE</sequence>
<dbReference type="InterPro" id="IPR001254">
    <property type="entry name" value="Trypsin_dom"/>
</dbReference>
<dbReference type="Gene3D" id="2.40.10.10">
    <property type="entry name" value="Trypsin-like serine proteases"/>
    <property type="match status" value="1"/>
</dbReference>
<accession>A0ABN7T8U7</accession>
<dbReference type="InterPro" id="IPR043504">
    <property type="entry name" value="Peptidase_S1_PA_chymotrypsin"/>
</dbReference>
<evidence type="ECO:0000259" key="5">
    <source>
        <dbReference type="SMART" id="SM00020"/>
    </source>
</evidence>
<gene>
    <name evidence="6" type="ORF">OKIOD_LOCUS15000</name>
</gene>
<dbReference type="InterPro" id="IPR001314">
    <property type="entry name" value="Peptidase_S1A"/>
</dbReference>
<dbReference type="InterPro" id="IPR018114">
    <property type="entry name" value="TRYPSIN_HIS"/>
</dbReference>
<feature type="signal peptide" evidence="4">
    <location>
        <begin position="1"/>
        <end position="20"/>
    </location>
</feature>
<feature type="domain" description="Peptidase S1" evidence="5">
    <location>
        <begin position="25"/>
        <end position="306"/>
    </location>
</feature>
<keyword evidence="3" id="KW-0472">Membrane</keyword>
<dbReference type="SMART" id="SM00020">
    <property type="entry name" value="Tryp_SPc"/>
    <property type="match status" value="1"/>
</dbReference>
<keyword evidence="7" id="KW-1185">Reference proteome</keyword>
<evidence type="ECO:0000256" key="4">
    <source>
        <dbReference type="SAM" id="SignalP"/>
    </source>
</evidence>
<reference evidence="6 7" key="1">
    <citation type="submission" date="2021-04" db="EMBL/GenBank/DDBJ databases">
        <authorList>
            <person name="Bliznina A."/>
        </authorList>
    </citation>
    <scope>NUCLEOTIDE SEQUENCE [LARGE SCALE GENOMIC DNA]</scope>
</reference>
<comment type="similarity">
    <text evidence="2">Belongs to the peptidase S1 family. CLIP subfamily.</text>
</comment>
<dbReference type="PRINTS" id="PR00722">
    <property type="entry name" value="CHYMOTRYPSIN"/>
</dbReference>
<dbReference type="CDD" id="cd00190">
    <property type="entry name" value="Tryp_SPc"/>
    <property type="match status" value="1"/>
</dbReference>
<organism evidence="6 7">
    <name type="scientific">Oikopleura dioica</name>
    <name type="common">Tunicate</name>
    <dbReference type="NCBI Taxonomy" id="34765"/>
    <lineage>
        <taxon>Eukaryota</taxon>
        <taxon>Metazoa</taxon>
        <taxon>Chordata</taxon>
        <taxon>Tunicata</taxon>
        <taxon>Appendicularia</taxon>
        <taxon>Copelata</taxon>
        <taxon>Oikopleuridae</taxon>
        <taxon>Oikopleura</taxon>
    </lineage>
</organism>
<evidence type="ECO:0000313" key="7">
    <source>
        <dbReference type="Proteomes" id="UP001158576"/>
    </source>
</evidence>
<feature type="chain" id="PRO_5045080758" evidence="4">
    <location>
        <begin position="21"/>
        <end position="354"/>
    </location>
</feature>
<keyword evidence="3" id="KW-0812">Transmembrane</keyword>
<keyword evidence="1" id="KW-1015">Disulfide bond</keyword>
<dbReference type="EMBL" id="OU015567">
    <property type="protein sequence ID" value="CAG5111970.1"/>
    <property type="molecule type" value="Genomic_DNA"/>
</dbReference>
<keyword evidence="4" id="KW-0732">Signal</keyword>
<dbReference type="PANTHER" id="PTHR24256">
    <property type="entry name" value="TRYPTASE-RELATED"/>
    <property type="match status" value="1"/>
</dbReference>
<keyword evidence="3" id="KW-1133">Transmembrane helix</keyword>
<evidence type="ECO:0000256" key="3">
    <source>
        <dbReference type="SAM" id="Phobius"/>
    </source>
</evidence>
<feature type="transmembrane region" description="Helical" evidence="3">
    <location>
        <begin position="333"/>
        <end position="353"/>
    </location>
</feature>
<dbReference type="SUPFAM" id="SSF50494">
    <property type="entry name" value="Trypsin-like serine proteases"/>
    <property type="match status" value="1"/>
</dbReference>
<dbReference type="Pfam" id="PF00089">
    <property type="entry name" value="Trypsin"/>
    <property type="match status" value="2"/>
</dbReference>
<name>A0ABN7T8U7_OIKDI</name>
<dbReference type="InterPro" id="IPR009003">
    <property type="entry name" value="Peptidase_S1_PA"/>
</dbReference>
<evidence type="ECO:0000256" key="2">
    <source>
        <dbReference type="ARBA" id="ARBA00024195"/>
    </source>
</evidence>
<dbReference type="InterPro" id="IPR051487">
    <property type="entry name" value="Ser/Thr_Proteases_Immune/Dev"/>
</dbReference>
<protein>
    <submittedName>
        <fullName evidence="6">Oidioi.mRNA.OKI2018_I69.chr2.g6235.t1.cds</fullName>
    </submittedName>
</protein>